<protein>
    <submittedName>
        <fullName evidence="1">Uncharacterized protein</fullName>
    </submittedName>
</protein>
<sequence>MDGETQLRTGLVAAVRNRKLKTYHGVPVTKCSACGPAGPQLPISKFGNRIRDRVENPELPADKLAG</sequence>
<dbReference type="EMBL" id="CABFNQ020000717">
    <property type="protein sequence ID" value="CAH0026086.1"/>
    <property type="molecule type" value="Genomic_DNA"/>
</dbReference>
<accession>A0A9N9VMA4</accession>
<evidence type="ECO:0000313" key="1">
    <source>
        <dbReference type="EMBL" id="CAH0026086.1"/>
    </source>
</evidence>
<evidence type="ECO:0000313" key="2">
    <source>
        <dbReference type="Proteomes" id="UP000696573"/>
    </source>
</evidence>
<name>A0A9N9VMA4_9HYPO</name>
<keyword evidence="2" id="KW-1185">Reference proteome</keyword>
<organism evidence="1 2">
    <name type="scientific">Clonostachys rhizophaga</name>
    <dbReference type="NCBI Taxonomy" id="160324"/>
    <lineage>
        <taxon>Eukaryota</taxon>
        <taxon>Fungi</taxon>
        <taxon>Dikarya</taxon>
        <taxon>Ascomycota</taxon>
        <taxon>Pezizomycotina</taxon>
        <taxon>Sordariomycetes</taxon>
        <taxon>Hypocreomycetidae</taxon>
        <taxon>Hypocreales</taxon>
        <taxon>Bionectriaceae</taxon>
        <taxon>Clonostachys</taxon>
    </lineage>
</organism>
<dbReference type="Proteomes" id="UP000696573">
    <property type="component" value="Unassembled WGS sequence"/>
</dbReference>
<proteinExistence type="predicted"/>
<reference evidence="1" key="1">
    <citation type="submission" date="2021-10" db="EMBL/GenBank/DDBJ databases">
        <authorList>
            <person name="Piombo E."/>
        </authorList>
    </citation>
    <scope>NUCLEOTIDE SEQUENCE</scope>
</reference>
<gene>
    <name evidence="1" type="ORF">CRHIZ90672A_00009609</name>
</gene>
<comment type="caution">
    <text evidence="1">The sequence shown here is derived from an EMBL/GenBank/DDBJ whole genome shotgun (WGS) entry which is preliminary data.</text>
</comment>
<dbReference type="OrthoDB" id="10301914at2759"/>
<dbReference type="AlphaFoldDB" id="A0A9N9VMA4"/>